<dbReference type="InterPro" id="IPR021109">
    <property type="entry name" value="Peptidase_aspartic_dom_sf"/>
</dbReference>
<keyword evidence="2" id="KW-0547">Nucleotide-binding</keyword>
<evidence type="ECO:0000256" key="6">
    <source>
        <dbReference type="SAM" id="SignalP"/>
    </source>
</evidence>
<evidence type="ECO:0000313" key="9">
    <source>
        <dbReference type="Proteomes" id="UP000276215"/>
    </source>
</evidence>
<keyword evidence="5" id="KW-0812">Transmembrane</keyword>
<evidence type="ECO:0000256" key="1">
    <source>
        <dbReference type="ARBA" id="ARBA00022553"/>
    </source>
</evidence>
<sequence length="621" mass="66685">MARGGFSTVLGKWLGFGVLLGGLISSAGGSDCSVQPFALSWENTTILNYPDRPAAHRSIGWQVGSSRQILAMQLGTTLNSTFIPDGDKVCKNDGSTDEPPGKLGCVFWRGGLFQPAKSTTWEKDTGVVPYNGSVKNEGWDYLHQDMYTKSNKDPLSGFPRGWDTINFGNNIEIEGYPMTIIDDGKFPFGAGFIGLASDSVFLKAAVHANVTPSATWSFDYGLTAADVSGELVVGGYNAAKAKPEDWHNFTISPDKDKPCPLQVTVSKMSWGTTDLMSGIEPFMACVEPAYWSMIMPYQVQQNFNNTMLNGRQNTSFWKATWEYYFYNLTDKLPEGNFTIELDTGFSVTMPREEWIYDAVQINADGHWDKVPGAIQATLGTAGYAPGVTPLLPFLGAPFLSQTYLVVDYASNPQTFALAKTNRAKADQKLVPLSCGGSSINTSNTTVATDMPNNDKKTPVGVIAGSAVGGFAVLALVGAIIFFLLRRRKQQAEATAETNVFAGVDPPKTDMAGAGIYHPPAYTSPGLPSASGVYATESVISDNNSMRSPSGYSHVASSPPPSSRGVYNPPSIVRRPTPSNLNVEAPPVELSARPPSAAAFPEMFQDADYDAVSSAEGSKRGK</sequence>
<proteinExistence type="predicted"/>
<dbReference type="STRING" id="1336337.A0A3N4JMU4"/>
<gene>
    <name evidence="8" type="ORF">L873DRAFT_1905426</name>
</gene>
<feature type="chain" id="PRO_5018011213" description="Epidermal growth factor receptor-like transmembrane-juxtamembrane segment domain-containing protein" evidence="6">
    <location>
        <begin position="30"/>
        <end position="621"/>
    </location>
</feature>
<dbReference type="Gene3D" id="2.40.70.10">
    <property type="entry name" value="Acid Proteases"/>
    <property type="match status" value="2"/>
</dbReference>
<dbReference type="InterPro" id="IPR049328">
    <property type="entry name" value="TM_ErbB1"/>
</dbReference>
<keyword evidence="1" id="KW-0597">Phosphoprotein</keyword>
<dbReference type="AlphaFoldDB" id="A0A3N4JMU4"/>
<name>A0A3N4JMU4_9PEZI</name>
<organism evidence="8 9">
    <name type="scientific">Choiromyces venosus 120613-1</name>
    <dbReference type="NCBI Taxonomy" id="1336337"/>
    <lineage>
        <taxon>Eukaryota</taxon>
        <taxon>Fungi</taxon>
        <taxon>Dikarya</taxon>
        <taxon>Ascomycota</taxon>
        <taxon>Pezizomycotina</taxon>
        <taxon>Pezizomycetes</taxon>
        <taxon>Pezizales</taxon>
        <taxon>Tuberaceae</taxon>
        <taxon>Choiromyces</taxon>
    </lineage>
</organism>
<feature type="signal peptide" evidence="6">
    <location>
        <begin position="1"/>
        <end position="29"/>
    </location>
</feature>
<keyword evidence="3" id="KW-0067">ATP-binding</keyword>
<accession>A0A3N4JMU4</accession>
<keyword evidence="9" id="KW-1185">Reference proteome</keyword>
<dbReference type="OrthoDB" id="5361565at2759"/>
<evidence type="ECO:0000256" key="2">
    <source>
        <dbReference type="ARBA" id="ARBA00022741"/>
    </source>
</evidence>
<keyword evidence="5" id="KW-0472">Membrane</keyword>
<reference evidence="8 9" key="1">
    <citation type="journal article" date="2018" name="Nat. Ecol. Evol.">
        <title>Pezizomycetes genomes reveal the molecular basis of ectomycorrhizal truffle lifestyle.</title>
        <authorList>
            <person name="Murat C."/>
            <person name="Payen T."/>
            <person name="Noel B."/>
            <person name="Kuo A."/>
            <person name="Morin E."/>
            <person name="Chen J."/>
            <person name="Kohler A."/>
            <person name="Krizsan K."/>
            <person name="Balestrini R."/>
            <person name="Da Silva C."/>
            <person name="Montanini B."/>
            <person name="Hainaut M."/>
            <person name="Levati E."/>
            <person name="Barry K.W."/>
            <person name="Belfiori B."/>
            <person name="Cichocki N."/>
            <person name="Clum A."/>
            <person name="Dockter R.B."/>
            <person name="Fauchery L."/>
            <person name="Guy J."/>
            <person name="Iotti M."/>
            <person name="Le Tacon F."/>
            <person name="Lindquist E.A."/>
            <person name="Lipzen A."/>
            <person name="Malagnac F."/>
            <person name="Mello A."/>
            <person name="Molinier V."/>
            <person name="Miyauchi S."/>
            <person name="Poulain J."/>
            <person name="Riccioni C."/>
            <person name="Rubini A."/>
            <person name="Sitrit Y."/>
            <person name="Splivallo R."/>
            <person name="Traeger S."/>
            <person name="Wang M."/>
            <person name="Zifcakova L."/>
            <person name="Wipf D."/>
            <person name="Zambonelli A."/>
            <person name="Paolocci F."/>
            <person name="Nowrousian M."/>
            <person name="Ottonello S."/>
            <person name="Baldrian P."/>
            <person name="Spatafora J.W."/>
            <person name="Henrissat B."/>
            <person name="Nagy L.G."/>
            <person name="Aury J.M."/>
            <person name="Wincker P."/>
            <person name="Grigoriev I.V."/>
            <person name="Bonfante P."/>
            <person name="Martin F.M."/>
        </authorList>
    </citation>
    <scope>NUCLEOTIDE SEQUENCE [LARGE SCALE GENOMIC DNA]</scope>
    <source>
        <strain evidence="8 9">120613-1</strain>
    </source>
</reference>
<feature type="domain" description="Epidermal growth factor receptor-like transmembrane-juxtamembrane segment" evidence="7">
    <location>
        <begin position="462"/>
        <end position="490"/>
    </location>
</feature>
<evidence type="ECO:0000259" key="7">
    <source>
        <dbReference type="Pfam" id="PF21314"/>
    </source>
</evidence>
<evidence type="ECO:0000256" key="5">
    <source>
        <dbReference type="SAM" id="Phobius"/>
    </source>
</evidence>
<dbReference type="EMBL" id="ML120386">
    <property type="protein sequence ID" value="RPA99572.1"/>
    <property type="molecule type" value="Genomic_DNA"/>
</dbReference>
<dbReference type="CDD" id="cd12087">
    <property type="entry name" value="TM_EGFR-like"/>
    <property type="match status" value="1"/>
</dbReference>
<evidence type="ECO:0000256" key="4">
    <source>
        <dbReference type="SAM" id="MobiDB-lite"/>
    </source>
</evidence>
<evidence type="ECO:0000256" key="3">
    <source>
        <dbReference type="ARBA" id="ARBA00022840"/>
    </source>
</evidence>
<feature type="region of interest" description="Disordered" evidence="4">
    <location>
        <begin position="542"/>
        <end position="603"/>
    </location>
</feature>
<dbReference type="Pfam" id="PF21314">
    <property type="entry name" value="TM_ErbB1"/>
    <property type="match status" value="1"/>
</dbReference>
<keyword evidence="6" id="KW-0732">Signal</keyword>
<keyword evidence="5" id="KW-1133">Transmembrane helix</keyword>
<protein>
    <recommendedName>
        <fullName evidence="7">Epidermal growth factor receptor-like transmembrane-juxtamembrane segment domain-containing protein</fullName>
    </recommendedName>
</protein>
<dbReference type="GO" id="GO:0005524">
    <property type="term" value="F:ATP binding"/>
    <property type="evidence" value="ECO:0007669"/>
    <property type="project" value="UniProtKB-KW"/>
</dbReference>
<feature type="transmembrane region" description="Helical" evidence="5">
    <location>
        <begin position="459"/>
        <end position="484"/>
    </location>
</feature>
<dbReference type="Proteomes" id="UP000276215">
    <property type="component" value="Unassembled WGS sequence"/>
</dbReference>
<dbReference type="SUPFAM" id="SSF50630">
    <property type="entry name" value="Acid proteases"/>
    <property type="match status" value="1"/>
</dbReference>
<evidence type="ECO:0000313" key="8">
    <source>
        <dbReference type="EMBL" id="RPA99572.1"/>
    </source>
</evidence>